<dbReference type="EMBL" id="LR796334">
    <property type="protein sequence ID" value="CAB4137412.1"/>
    <property type="molecule type" value="Genomic_DNA"/>
</dbReference>
<accession>A0A6J5LUD2</accession>
<protein>
    <submittedName>
        <fullName evidence="1">Uncharacterized protein</fullName>
    </submittedName>
</protein>
<organism evidence="1">
    <name type="scientific">uncultured Caudovirales phage</name>
    <dbReference type="NCBI Taxonomy" id="2100421"/>
    <lineage>
        <taxon>Viruses</taxon>
        <taxon>Duplodnaviria</taxon>
        <taxon>Heunggongvirae</taxon>
        <taxon>Uroviricota</taxon>
        <taxon>Caudoviricetes</taxon>
        <taxon>Peduoviridae</taxon>
        <taxon>Maltschvirus</taxon>
        <taxon>Maltschvirus maltsch</taxon>
    </lineage>
</organism>
<evidence type="ECO:0000313" key="1">
    <source>
        <dbReference type="EMBL" id="CAB4137412.1"/>
    </source>
</evidence>
<gene>
    <name evidence="1" type="ORF">UFOVP324_34</name>
</gene>
<reference evidence="1" key="1">
    <citation type="submission" date="2020-04" db="EMBL/GenBank/DDBJ databases">
        <authorList>
            <person name="Chiriac C."/>
            <person name="Salcher M."/>
            <person name="Ghai R."/>
            <person name="Kavagutti S V."/>
        </authorList>
    </citation>
    <scope>NUCLEOTIDE SEQUENCE</scope>
</reference>
<proteinExistence type="predicted"/>
<sequence length="385" mass="43761">MSNQSQNKSTQDISQEALELYIGGQYESQGAIVRHLCAKYPYISKESLRLALLRRVQRYKRINHHPALATECDAVGLPLENVSNYWYKGKQYSVHVKGDKAKTYEEIRDEIVASMQEYSPVYPTIIRSNIVDGHLLVVDPADIHIGKLATAYETGDAYNVEIAMKRVLDGVQGIIQKAQGFNIDQILFIAGNDILHTDSAKRTTTSGTPQDTDGMFYENFLCAKKLYVEVIELLMQVADIHFVFNPSNHDYQSGFFLADVIQSWFRQSDNITFDCSIAHRKYYRYGSNLIGSTHGDGAKPQDLPMLMAVEAKDMWADTEHKYVYSHHLHHKVSKDYIGVTVESLRSPSGTDSWHHRNGYQHATKAVEGFIHHKEFGQVARLSHIF</sequence>
<name>A0A6J5LUD2_9CAUD</name>